<evidence type="ECO:0000259" key="5">
    <source>
        <dbReference type="PROSITE" id="PS50089"/>
    </source>
</evidence>
<dbReference type="Gene3D" id="3.30.160.60">
    <property type="entry name" value="Classic Zinc Finger"/>
    <property type="match status" value="1"/>
</dbReference>
<dbReference type="InterPro" id="IPR000315">
    <property type="entry name" value="Znf_B-box"/>
</dbReference>
<protein>
    <submittedName>
        <fullName evidence="7">Uncharacterized protein</fullName>
    </submittedName>
</protein>
<evidence type="ECO:0000259" key="6">
    <source>
        <dbReference type="PROSITE" id="PS50119"/>
    </source>
</evidence>
<keyword evidence="3" id="KW-0862">Zinc</keyword>
<feature type="domain" description="B box-type" evidence="6">
    <location>
        <begin position="77"/>
        <end position="117"/>
    </location>
</feature>
<evidence type="ECO:0000256" key="3">
    <source>
        <dbReference type="ARBA" id="ARBA00022833"/>
    </source>
</evidence>
<evidence type="ECO:0000256" key="2">
    <source>
        <dbReference type="ARBA" id="ARBA00022771"/>
    </source>
</evidence>
<dbReference type="GO" id="GO:0061630">
    <property type="term" value="F:ubiquitin protein ligase activity"/>
    <property type="evidence" value="ECO:0007669"/>
    <property type="project" value="TreeGrafter"/>
</dbReference>
<feature type="domain" description="RING-type" evidence="5">
    <location>
        <begin position="10"/>
        <end position="53"/>
    </location>
</feature>
<dbReference type="Pfam" id="PF00643">
    <property type="entry name" value="zf-B_box"/>
    <property type="match status" value="1"/>
</dbReference>
<dbReference type="Proteomes" id="UP001347796">
    <property type="component" value="Unassembled WGS sequence"/>
</dbReference>
<dbReference type="PROSITE" id="PS00518">
    <property type="entry name" value="ZF_RING_1"/>
    <property type="match status" value="1"/>
</dbReference>
<organism evidence="7 8">
    <name type="scientific">Patella caerulea</name>
    <name type="common">Rayed Mediterranean limpet</name>
    <dbReference type="NCBI Taxonomy" id="87958"/>
    <lineage>
        <taxon>Eukaryota</taxon>
        <taxon>Metazoa</taxon>
        <taxon>Spiralia</taxon>
        <taxon>Lophotrochozoa</taxon>
        <taxon>Mollusca</taxon>
        <taxon>Gastropoda</taxon>
        <taxon>Patellogastropoda</taxon>
        <taxon>Patelloidea</taxon>
        <taxon>Patellidae</taxon>
        <taxon>Patella</taxon>
    </lineage>
</organism>
<dbReference type="Gene3D" id="3.30.40.10">
    <property type="entry name" value="Zinc/RING finger domain, C3HC4 (zinc finger)"/>
    <property type="match status" value="1"/>
</dbReference>
<dbReference type="SUPFAM" id="SSF57845">
    <property type="entry name" value="B-box zinc-binding domain"/>
    <property type="match status" value="1"/>
</dbReference>
<sequence length="481" mass="55870">MAEKINKNDCSICLNYFTKPKIIDCHHTFCTSCLDDYVKRTAKNNQFRCPLCTKSINIPNGGVHDFPANFYIDDKPVPMSVCRQHKKEKDLYCKDCKITLCYKCFITSHQGHNLQNVEDVESEHKLILEELEQKVQTKMASNKSIVESLKKEVLTINQFSAEECKKVDQRIAAMYQILKDEGSRIKLNIQNPNLKQRQVMSDMTKDVEQNTKQMSEIGKQIREVLNRCQLEEILNTTPKVRQAVSDTNKDFEIPNYECTQFQDGVCHADSLSKQIGNVNKPGENRFECTFHVRGGRIIERVNNISENGDLLSQYNIIQGVAWKLTCFRHNNISCFMTKRSMNDCTVKLQLMSPGVKCRAIFKLKIINIDDSKSLINETERIFSNTNKADYEQKRKPFRNQSKIHTRLRNTYYGPEQDCYDRDESEEEYNIECVTVVDSMDDNSYEWGQLNTDYILHPFNGFINSDNQITIQAMFLSIDYKV</sequence>
<evidence type="ECO:0000313" key="8">
    <source>
        <dbReference type="Proteomes" id="UP001347796"/>
    </source>
</evidence>
<proteinExistence type="predicted"/>
<comment type="caution">
    <text evidence="7">The sequence shown here is derived from an EMBL/GenBank/DDBJ whole genome shotgun (WGS) entry which is preliminary data.</text>
</comment>
<dbReference type="PANTHER" id="PTHR25462">
    <property type="entry name" value="BONUS, ISOFORM C-RELATED"/>
    <property type="match status" value="1"/>
</dbReference>
<dbReference type="Pfam" id="PF15227">
    <property type="entry name" value="zf-C3HC4_4"/>
    <property type="match status" value="1"/>
</dbReference>
<dbReference type="PROSITE" id="PS50089">
    <property type="entry name" value="ZF_RING_2"/>
    <property type="match status" value="1"/>
</dbReference>
<dbReference type="InterPro" id="IPR001841">
    <property type="entry name" value="Znf_RING"/>
</dbReference>
<reference evidence="7 8" key="1">
    <citation type="submission" date="2024-01" db="EMBL/GenBank/DDBJ databases">
        <title>The genome of the rayed Mediterranean limpet Patella caerulea (Linnaeus, 1758).</title>
        <authorList>
            <person name="Anh-Thu Weber A."/>
            <person name="Halstead-Nussloch G."/>
        </authorList>
    </citation>
    <scope>NUCLEOTIDE SEQUENCE [LARGE SCALE GENOMIC DNA]</scope>
    <source>
        <strain evidence="7">AATW-2023a</strain>
        <tissue evidence="7">Whole specimen</tissue>
    </source>
</reference>
<dbReference type="PROSITE" id="PS50119">
    <property type="entry name" value="ZF_BBOX"/>
    <property type="match status" value="1"/>
</dbReference>
<dbReference type="GO" id="GO:0008270">
    <property type="term" value="F:zinc ion binding"/>
    <property type="evidence" value="ECO:0007669"/>
    <property type="project" value="UniProtKB-KW"/>
</dbReference>
<evidence type="ECO:0000256" key="4">
    <source>
        <dbReference type="PROSITE-ProRule" id="PRU00024"/>
    </source>
</evidence>
<dbReference type="InterPro" id="IPR017907">
    <property type="entry name" value="Znf_RING_CS"/>
</dbReference>
<name>A0AAN8PI25_PATCE</name>
<dbReference type="EMBL" id="JAZGQO010000010">
    <property type="protein sequence ID" value="KAK6175468.1"/>
    <property type="molecule type" value="Genomic_DNA"/>
</dbReference>
<dbReference type="InterPro" id="IPR013083">
    <property type="entry name" value="Znf_RING/FYVE/PHD"/>
</dbReference>
<accession>A0AAN8PI25</accession>
<dbReference type="SUPFAM" id="SSF57850">
    <property type="entry name" value="RING/U-box"/>
    <property type="match status" value="1"/>
</dbReference>
<evidence type="ECO:0000313" key="7">
    <source>
        <dbReference type="EMBL" id="KAK6175468.1"/>
    </source>
</evidence>
<dbReference type="SMART" id="SM00184">
    <property type="entry name" value="RING"/>
    <property type="match status" value="1"/>
</dbReference>
<keyword evidence="1" id="KW-0479">Metal-binding</keyword>
<dbReference type="AlphaFoldDB" id="A0AAN8PI25"/>
<keyword evidence="2 4" id="KW-0863">Zinc-finger</keyword>
<gene>
    <name evidence="7" type="ORF">SNE40_013927</name>
</gene>
<dbReference type="PANTHER" id="PTHR25462:SF296">
    <property type="entry name" value="MEIOTIC P26, ISOFORM F"/>
    <property type="match status" value="1"/>
</dbReference>
<keyword evidence="8" id="KW-1185">Reference proteome</keyword>
<dbReference type="InterPro" id="IPR047153">
    <property type="entry name" value="TRIM45/56/19-like"/>
</dbReference>
<evidence type="ECO:0000256" key="1">
    <source>
        <dbReference type="ARBA" id="ARBA00022723"/>
    </source>
</evidence>